<gene>
    <name evidence="1" type="primary">nuoL</name>
    <name evidence="1" type="ORF">FVB9532_03311</name>
</gene>
<proteinExistence type="predicted"/>
<accession>A0AC61YC46</accession>
<keyword evidence="2" id="KW-1185">Reference proteome</keyword>
<name>A0AC61YC46_9FLAO</name>
<sequence length="483" mass="53460">MFVKSPQVTANKNATGLFSLANLLLWVLFVTNLVFLMVCYSNLPEWKLGGVIYINSFSFLIWTVVLFFAALITSYSKNYLVGFKFRRSFILNCLGFTLSVIILVIANHILLFLACWFFMGIFMANLIGVNKDWPEAKAAASYAQKFFLLGSFCLGVGLFLLAWFTSEFTIVKISEQVSNLPLFAKISAALAIILAAIIQSAIFPFQRWLMSVMTSPTPASALMHAGFVNGGGILLAFFSSLLFASHTLTILFVIGGVTAVTAQFTKLLQVNIKQKLACSTIAQMGFMIMQCGLGFFNAAVAHLILHGFYKAYLFLSAGEEIKKSEPASKLKIKIKPLQAIAVLIFGSLGALLFSFLTGKGTSADSGIILTLVVAITVGQVAYNIFKEKSLTTSQKIIYPTLMFVLGIVLYAGLYNAVTYFMHPLPLTDHPVDISWVHIVFGIIFLIGFFLMKLGVYKKFPWLYLKLINDSQPYHKTIFNSKNK</sequence>
<evidence type="ECO:0000313" key="2">
    <source>
        <dbReference type="Proteomes" id="UP000356253"/>
    </source>
</evidence>
<protein>
    <submittedName>
        <fullName evidence="1">NADH-quinone oxidoreductase subunit L</fullName>
        <ecNumber evidence="1">1.6.5.11</ecNumber>
    </submittedName>
</protein>
<dbReference type="EC" id="1.6.5.11" evidence="1"/>
<comment type="caution">
    <text evidence="1">The sequence shown here is derived from an EMBL/GenBank/DDBJ whole genome shotgun (WGS) entry which is preliminary data.</text>
</comment>
<dbReference type="EMBL" id="CABVMM010000014">
    <property type="protein sequence ID" value="VVV02016.1"/>
    <property type="molecule type" value="Genomic_DNA"/>
</dbReference>
<organism evidence="1 2">
    <name type="scientific">Mesonia oceanica</name>
    <dbReference type="NCBI Taxonomy" id="2687242"/>
    <lineage>
        <taxon>Bacteria</taxon>
        <taxon>Pseudomonadati</taxon>
        <taxon>Bacteroidota</taxon>
        <taxon>Flavobacteriia</taxon>
        <taxon>Flavobacteriales</taxon>
        <taxon>Flavobacteriaceae</taxon>
        <taxon>Mesonia</taxon>
    </lineage>
</organism>
<evidence type="ECO:0000313" key="1">
    <source>
        <dbReference type="EMBL" id="VVV02016.1"/>
    </source>
</evidence>
<reference evidence="1" key="1">
    <citation type="submission" date="2019-09" db="EMBL/GenBank/DDBJ databases">
        <authorList>
            <person name="Rodrigo-Torres L."/>
            <person name="Arahal R. D."/>
            <person name="Lucena T."/>
        </authorList>
    </citation>
    <scope>NUCLEOTIDE SEQUENCE</scope>
    <source>
        <strain evidence="1">ISS653</strain>
    </source>
</reference>
<keyword evidence="1" id="KW-0560">Oxidoreductase</keyword>
<dbReference type="Proteomes" id="UP000356253">
    <property type="component" value="Unassembled WGS sequence"/>
</dbReference>